<dbReference type="AlphaFoldDB" id="A0A0E9RI56"/>
<dbReference type="EMBL" id="GBXM01080554">
    <property type="protein sequence ID" value="JAH28023.1"/>
    <property type="molecule type" value="Transcribed_RNA"/>
</dbReference>
<accession>A0A0E9RI56</accession>
<name>A0A0E9RI56_ANGAN</name>
<reference evidence="1" key="2">
    <citation type="journal article" date="2015" name="Fish Shellfish Immunol.">
        <title>Early steps in the European eel (Anguilla anguilla)-Vibrio vulnificus interaction in the gills: Role of the RtxA13 toxin.</title>
        <authorList>
            <person name="Callol A."/>
            <person name="Pajuelo D."/>
            <person name="Ebbesson L."/>
            <person name="Teles M."/>
            <person name="MacKenzie S."/>
            <person name="Amaro C."/>
        </authorList>
    </citation>
    <scope>NUCLEOTIDE SEQUENCE</scope>
</reference>
<sequence length="47" mass="5267">MQSLCLESSDLILSTAESLARHKDQVHVQFNFSLSSNSDVLQTHFTT</sequence>
<evidence type="ECO:0000313" key="1">
    <source>
        <dbReference type="EMBL" id="JAH28023.1"/>
    </source>
</evidence>
<organism evidence="1">
    <name type="scientific">Anguilla anguilla</name>
    <name type="common">European freshwater eel</name>
    <name type="synonym">Muraena anguilla</name>
    <dbReference type="NCBI Taxonomy" id="7936"/>
    <lineage>
        <taxon>Eukaryota</taxon>
        <taxon>Metazoa</taxon>
        <taxon>Chordata</taxon>
        <taxon>Craniata</taxon>
        <taxon>Vertebrata</taxon>
        <taxon>Euteleostomi</taxon>
        <taxon>Actinopterygii</taxon>
        <taxon>Neopterygii</taxon>
        <taxon>Teleostei</taxon>
        <taxon>Anguilliformes</taxon>
        <taxon>Anguillidae</taxon>
        <taxon>Anguilla</taxon>
    </lineage>
</organism>
<protein>
    <submittedName>
        <fullName evidence="1">Uncharacterized protein</fullName>
    </submittedName>
</protein>
<reference evidence="1" key="1">
    <citation type="submission" date="2014-11" db="EMBL/GenBank/DDBJ databases">
        <authorList>
            <person name="Amaro Gonzalez C."/>
        </authorList>
    </citation>
    <scope>NUCLEOTIDE SEQUENCE</scope>
</reference>
<proteinExistence type="predicted"/>